<dbReference type="EMBL" id="DXGG01000089">
    <property type="protein sequence ID" value="HIW87155.1"/>
    <property type="molecule type" value="Genomic_DNA"/>
</dbReference>
<keyword evidence="2" id="KW-0732">Signal</keyword>
<evidence type="ECO:0000313" key="3">
    <source>
        <dbReference type="EMBL" id="HIW87155.1"/>
    </source>
</evidence>
<organism evidence="3 4">
    <name type="scientific">Candidatus Onthomorpha intestinigallinarum</name>
    <dbReference type="NCBI Taxonomy" id="2840880"/>
    <lineage>
        <taxon>Bacteria</taxon>
        <taxon>Pseudomonadati</taxon>
        <taxon>Bacteroidota</taxon>
        <taxon>Bacteroidia</taxon>
        <taxon>Bacteroidales</taxon>
        <taxon>Candidatus Onthomorpha</taxon>
    </lineage>
</organism>
<accession>A0A9D1RGS0</accession>
<proteinExistence type="predicted"/>
<sequence length="376" mass="43290">MKSFIRHSIAVFLLFASLFTATESSAAKYYSRPNARNTINKTAYIIDQAYEVAAFYNYWSSNYLSKAVYYNDYAQYLFQRRAYRSAINYSLRAREYALIVLDNCEDYWEFFYFTYYGWSFRFGYNPNFAYANGYMDGYYDGYYASYCDRHNHNYRNDPYYRPNGHYNDYPKTSTTVIGRGNTGAISSNGGSSSLGRTGYTGSESTGNYKNLKVDEYFSTEELKALSEMPKEKEMENSFRQANPSVSFNDKALKTDKTIMEKNKATAKNFSTNDADNQTLKRMTVAQPKAIKVQTQQKENTVKNNGIKRSTEKQTNIKSSSTIQRNNSSLNRNNTGNVKQQKSIEPKKQVTTKTATPNKSNAKQNKTNNSAKQLKRK</sequence>
<dbReference type="Proteomes" id="UP000824267">
    <property type="component" value="Unassembled WGS sequence"/>
</dbReference>
<reference evidence="3" key="1">
    <citation type="journal article" date="2021" name="PeerJ">
        <title>Extensive microbial diversity within the chicken gut microbiome revealed by metagenomics and culture.</title>
        <authorList>
            <person name="Gilroy R."/>
            <person name="Ravi A."/>
            <person name="Getino M."/>
            <person name="Pursley I."/>
            <person name="Horton D.L."/>
            <person name="Alikhan N.F."/>
            <person name="Baker D."/>
            <person name="Gharbi K."/>
            <person name="Hall N."/>
            <person name="Watson M."/>
            <person name="Adriaenssens E.M."/>
            <person name="Foster-Nyarko E."/>
            <person name="Jarju S."/>
            <person name="Secka A."/>
            <person name="Antonio M."/>
            <person name="Oren A."/>
            <person name="Chaudhuri R.R."/>
            <person name="La Ragione R."/>
            <person name="Hildebrand F."/>
            <person name="Pallen M.J."/>
        </authorList>
    </citation>
    <scope>NUCLEOTIDE SEQUENCE</scope>
    <source>
        <strain evidence="3">Gambia16-930</strain>
    </source>
</reference>
<protein>
    <submittedName>
        <fullName evidence="3">Uncharacterized protein</fullName>
    </submittedName>
</protein>
<gene>
    <name evidence="3" type="ORF">IAC47_02650</name>
</gene>
<feature type="compositionally biased region" description="Polar residues" evidence="1">
    <location>
        <begin position="292"/>
        <end position="323"/>
    </location>
</feature>
<reference evidence="3" key="2">
    <citation type="submission" date="2021-04" db="EMBL/GenBank/DDBJ databases">
        <authorList>
            <person name="Gilroy R."/>
        </authorList>
    </citation>
    <scope>NUCLEOTIDE SEQUENCE</scope>
    <source>
        <strain evidence="3">Gambia16-930</strain>
    </source>
</reference>
<feature type="region of interest" description="Disordered" evidence="1">
    <location>
        <begin position="287"/>
        <end position="376"/>
    </location>
</feature>
<evidence type="ECO:0000313" key="4">
    <source>
        <dbReference type="Proteomes" id="UP000824267"/>
    </source>
</evidence>
<feature type="compositionally biased region" description="Polar residues" evidence="1">
    <location>
        <begin position="183"/>
        <end position="205"/>
    </location>
</feature>
<feature type="region of interest" description="Disordered" evidence="1">
    <location>
        <begin position="180"/>
        <end position="205"/>
    </location>
</feature>
<feature type="signal peptide" evidence="2">
    <location>
        <begin position="1"/>
        <end position="26"/>
    </location>
</feature>
<dbReference type="AlphaFoldDB" id="A0A9D1RGS0"/>
<evidence type="ECO:0000256" key="2">
    <source>
        <dbReference type="SAM" id="SignalP"/>
    </source>
</evidence>
<feature type="chain" id="PRO_5038394127" evidence="2">
    <location>
        <begin position="27"/>
        <end position="376"/>
    </location>
</feature>
<feature type="compositionally biased region" description="Polar residues" evidence="1">
    <location>
        <begin position="348"/>
        <end position="376"/>
    </location>
</feature>
<evidence type="ECO:0000256" key="1">
    <source>
        <dbReference type="SAM" id="MobiDB-lite"/>
    </source>
</evidence>
<feature type="compositionally biased region" description="Low complexity" evidence="1">
    <location>
        <begin position="324"/>
        <end position="333"/>
    </location>
</feature>
<comment type="caution">
    <text evidence="3">The sequence shown here is derived from an EMBL/GenBank/DDBJ whole genome shotgun (WGS) entry which is preliminary data.</text>
</comment>
<name>A0A9D1RGS0_9BACT</name>